<protein>
    <submittedName>
        <fullName evidence="6">LysR family transcriptional regulator</fullName>
    </submittedName>
</protein>
<dbReference type="PANTHER" id="PTHR30537">
    <property type="entry name" value="HTH-TYPE TRANSCRIPTIONAL REGULATOR"/>
    <property type="match status" value="1"/>
</dbReference>
<dbReference type="GO" id="GO:0006351">
    <property type="term" value="P:DNA-templated transcription"/>
    <property type="evidence" value="ECO:0007669"/>
    <property type="project" value="TreeGrafter"/>
</dbReference>
<feature type="domain" description="HTH lysR-type" evidence="5">
    <location>
        <begin position="30"/>
        <end position="87"/>
    </location>
</feature>
<reference evidence="6 7" key="1">
    <citation type="submission" date="2019-12" db="EMBL/GenBank/DDBJ databases">
        <title>Shinella kummerowiae sp. nov., a symbiotic bacterium isolated from root nodules of the herbal legume Kummerowia stipulacea.</title>
        <authorList>
            <person name="Gao J."/>
        </authorList>
    </citation>
    <scope>NUCLEOTIDE SEQUENCE [LARGE SCALE GENOMIC DNA]</scope>
    <source>
        <strain evidence="6 7">CCBAU 25048</strain>
    </source>
</reference>
<dbReference type="PROSITE" id="PS50931">
    <property type="entry name" value="HTH_LYSR"/>
    <property type="match status" value="1"/>
</dbReference>
<evidence type="ECO:0000313" key="6">
    <source>
        <dbReference type="EMBL" id="MXN48384.1"/>
    </source>
</evidence>
<dbReference type="InterPro" id="IPR036390">
    <property type="entry name" value="WH_DNA-bd_sf"/>
</dbReference>
<dbReference type="InterPro" id="IPR000847">
    <property type="entry name" value="LysR_HTH_N"/>
</dbReference>
<dbReference type="InterPro" id="IPR036388">
    <property type="entry name" value="WH-like_DNA-bd_sf"/>
</dbReference>
<comment type="caution">
    <text evidence="6">The sequence shown here is derived from an EMBL/GenBank/DDBJ whole genome shotgun (WGS) entry which is preliminary data.</text>
</comment>
<dbReference type="Gene3D" id="1.10.10.10">
    <property type="entry name" value="Winged helix-like DNA-binding domain superfamily/Winged helix DNA-binding domain"/>
    <property type="match status" value="1"/>
</dbReference>
<name>A0A6N8SH46_9HYPH</name>
<dbReference type="SUPFAM" id="SSF53850">
    <property type="entry name" value="Periplasmic binding protein-like II"/>
    <property type="match status" value="1"/>
</dbReference>
<dbReference type="Pfam" id="PF03466">
    <property type="entry name" value="LysR_substrate"/>
    <property type="match status" value="1"/>
</dbReference>
<comment type="similarity">
    <text evidence="1">Belongs to the LysR transcriptional regulatory family.</text>
</comment>
<dbReference type="Pfam" id="PF00126">
    <property type="entry name" value="HTH_1"/>
    <property type="match status" value="1"/>
</dbReference>
<keyword evidence="3" id="KW-0238">DNA-binding</keyword>
<proteinExistence type="inferred from homology"/>
<evidence type="ECO:0000256" key="4">
    <source>
        <dbReference type="ARBA" id="ARBA00023163"/>
    </source>
</evidence>
<dbReference type="GO" id="GO:0003700">
    <property type="term" value="F:DNA-binding transcription factor activity"/>
    <property type="evidence" value="ECO:0007669"/>
    <property type="project" value="InterPro"/>
</dbReference>
<dbReference type="GO" id="GO:0043565">
    <property type="term" value="F:sequence-specific DNA binding"/>
    <property type="evidence" value="ECO:0007669"/>
    <property type="project" value="TreeGrafter"/>
</dbReference>
<dbReference type="FunFam" id="1.10.10.10:FF:000001">
    <property type="entry name" value="LysR family transcriptional regulator"/>
    <property type="match status" value="1"/>
</dbReference>
<evidence type="ECO:0000259" key="5">
    <source>
        <dbReference type="PROSITE" id="PS50931"/>
    </source>
</evidence>
<keyword evidence="7" id="KW-1185">Reference proteome</keyword>
<dbReference type="Gene3D" id="3.40.190.10">
    <property type="entry name" value="Periplasmic binding protein-like II"/>
    <property type="match status" value="2"/>
</dbReference>
<evidence type="ECO:0000256" key="1">
    <source>
        <dbReference type="ARBA" id="ARBA00009437"/>
    </source>
</evidence>
<dbReference type="PANTHER" id="PTHR30537:SF58">
    <property type="entry name" value="HTH-TYPE TRANSCRIPTIONAL REGULATOR PERR"/>
    <property type="match status" value="1"/>
</dbReference>
<keyword evidence="2" id="KW-0805">Transcription regulation</keyword>
<dbReference type="EMBL" id="WUMK01000010">
    <property type="protein sequence ID" value="MXN48384.1"/>
    <property type="molecule type" value="Genomic_DNA"/>
</dbReference>
<evidence type="ECO:0000313" key="7">
    <source>
        <dbReference type="Proteomes" id="UP000435802"/>
    </source>
</evidence>
<gene>
    <name evidence="6" type="ORF">GR138_24530</name>
</gene>
<dbReference type="SUPFAM" id="SSF46785">
    <property type="entry name" value="Winged helix' DNA-binding domain"/>
    <property type="match status" value="1"/>
</dbReference>
<organism evidence="6 7">
    <name type="scientific">Shinella kummerowiae</name>
    <dbReference type="NCBI Taxonomy" id="417745"/>
    <lineage>
        <taxon>Bacteria</taxon>
        <taxon>Pseudomonadati</taxon>
        <taxon>Pseudomonadota</taxon>
        <taxon>Alphaproteobacteria</taxon>
        <taxon>Hyphomicrobiales</taxon>
        <taxon>Rhizobiaceae</taxon>
        <taxon>Shinella</taxon>
    </lineage>
</organism>
<dbReference type="InterPro" id="IPR058163">
    <property type="entry name" value="LysR-type_TF_proteobact-type"/>
</dbReference>
<sequence>MPGPDHNADRGGATAVPSAKAGVVSMSVSPSLTSLRAFTVVGQCLSFTQAAHRLGVTQSAVSRQIRQLESTLDITLFRRIGNSVALTEAGAVLHERLLVSFDLMDEAVREVRATVPRQTLKVLAPPTFAARWLSRRLTSFRQRFPDLDLSLHMRGDDNVRFDCVVRFGAGPRERHTSTRLMTEQHIAVCAPELQADPERLRRSCLLYVLDEARRLPTWDNWFAAAQRDRRSLPENAMEFATLDMVIQAALTGAGLAVVDRNMIEAELQAGSLIQLDPVVVTGPIGYWLDISGERLARSRVVHFARWLQQMAGAGRENILP</sequence>
<dbReference type="AlphaFoldDB" id="A0A6N8SH46"/>
<dbReference type="PRINTS" id="PR00039">
    <property type="entry name" value="HTHLYSR"/>
</dbReference>
<evidence type="ECO:0000256" key="2">
    <source>
        <dbReference type="ARBA" id="ARBA00023015"/>
    </source>
</evidence>
<dbReference type="InterPro" id="IPR005119">
    <property type="entry name" value="LysR_subst-bd"/>
</dbReference>
<evidence type="ECO:0000256" key="3">
    <source>
        <dbReference type="ARBA" id="ARBA00023125"/>
    </source>
</evidence>
<accession>A0A6N8SH46</accession>
<dbReference type="Proteomes" id="UP000435802">
    <property type="component" value="Unassembled WGS sequence"/>
</dbReference>
<keyword evidence="4" id="KW-0804">Transcription</keyword>